<dbReference type="Proteomes" id="UP001589890">
    <property type="component" value="Unassembled WGS sequence"/>
</dbReference>
<keyword evidence="2" id="KW-1185">Reference proteome</keyword>
<dbReference type="CDD" id="cd00093">
    <property type="entry name" value="HTH_XRE"/>
    <property type="match status" value="1"/>
</dbReference>
<proteinExistence type="predicted"/>
<evidence type="ECO:0000313" key="1">
    <source>
        <dbReference type="EMBL" id="MFC0627447.1"/>
    </source>
</evidence>
<reference evidence="1 2" key="1">
    <citation type="submission" date="2024-09" db="EMBL/GenBank/DDBJ databases">
        <authorList>
            <person name="Sun Q."/>
            <person name="Mori K."/>
        </authorList>
    </citation>
    <scope>NUCLEOTIDE SEQUENCE [LARGE SCALE GENOMIC DNA]</scope>
    <source>
        <strain evidence="1 2">CGMCC 1.15906</strain>
    </source>
</reference>
<evidence type="ECO:0000313" key="2">
    <source>
        <dbReference type="Proteomes" id="UP001589890"/>
    </source>
</evidence>
<dbReference type="InterPro" id="IPR010982">
    <property type="entry name" value="Lambda_DNA-bd_dom_sf"/>
</dbReference>
<dbReference type="EMBL" id="JBHLTC010000034">
    <property type="protein sequence ID" value="MFC0627447.1"/>
    <property type="molecule type" value="Genomic_DNA"/>
</dbReference>
<name>A0ABV6QS36_9ACTN</name>
<accession>A0ABV6QS36</accession>
<comment type="caution">
    <text evidence="1">The sequence shown here is derived from an EMBL/GenBank/DDBJ whole genome shotgun (WGS) entry which is preliminary data.</text>
</comment>
<protein>
    <submittedName>
        <fullName evidence="1">Multiprotein-bridging factor 1 family protein</fullName>
    </submittedName>
</protein>
<gene>
    <name evidence="1" type="ORF">ACFFGN_25460</name>
</gene>
<organism evidence="1 2">
    <name type="scientific">Kribbella deserti</name>
    <dbReference type="NCBI Taxonomy" id="1926257"/>
    <lineage>
        <taxon>Bacteria</taxon>
        <taxon>Bacillati</taxon>
        <taxon>Actinomycetota</taxon>
        <taxon>Actinomycetes</taxon>
        <taxon>Propionibacteriales</taxon>
        <taxon>Kribbellaceae</taxon>
        <taxon>Kribbella</taxon>
    </lineage>
</organism>
<sequence length="243" mass="26883">MNETLRRALVEARFTERDLAARLGVNPRTVRRWLEGRLPYPRRRGEVASLLGLDEGTIWPEVEGSTASTSKPAGVVAIYPYRSGVPEDAWASFLGRAQYEVNILAYSAGFLVQQQEVLDVLRERSVSGVRVMIALADGERTDRDGIAAAEGKDAPVAANIGASVERLKPMVRDGHAELRLHSTVLPHSLYRADDHVLVNQHVYGFPAARSPVYHVQKAGNGELFDTYMSGFRRIWDGAVPFSE</sequence>
<dbReference type="Gene3D" id="1.10.260.40">
    <property type="entry name" value="lambda repressor-like DNA-binding domains"/>
    <property type="match status" value="1"/>
</dbReference>
<dbReference type="RefSeq" id="WP_380052234.1">
    <property type="nucleotide sequence ID" value="NZ_JBHLTC010000034.1"/>
</dbReference>
<dbReference type="InterPro" id="IPR001387">
    <property type="entry name" value="Cro/C1-type_HTH"/>
</dbReference>